<dbReference type="GO" id="GO:0016491">
    <property type="term" value="F:oxidoreductase activity"/>
    <property type="evidence" value="ECO:0007669"/>
    <property type="project" value="InterPro"/>
</dbReference>
<evidence type="ECO:0000259" key="2">
    <source>
        <dbReference type="PROSITE" id="PS00498"/>
    </source>
</evidence>
<organism evidence="3 4">
    <name type="scientific">Steinernema carpocapsae</name>
    <name type="common">Entomopathogenic nematode</name>
    <dbReference type="NCBI Taxonomy" id="34508"/>
    <lineage>
        <taxon>Eukaryota</taxon>
        <taxon>Metazoa</taxon>
        <taxon>Ecdysozoa</taxon>
        <taxon>Nematoda</taxon>
        <taxon>Chromadorea</taxon>
        <taxon>Rhabditida</taxon>
        <taxon>Tylenchina</taxon>
        <taxon>Panagrolaimomorpha</taxon>
        <taxon>Strongyloidoidea</taxon>
        <taxon>Steinernematidae</taxon>
        <taxon>Steinernema</taxon>
    </lineage>
</organism>
<accession>A0A4U8UZH0</accession>
<dbReference type="EMBL" id="AZBU02000001">
    <property type="protein sequence ID" value="TMS37557.1"/>
    <property type="molecule type" value="Genomic_DNA"/>
</dbReference>
<dbReference type="PROSITE" id="PS00498">
    <property type="entry name" value="TYROSINASE_2"/>
    <property type="match status" value="1"/>
</dbReference>
<dbReference type="Gene3D" id="1.10.1280.10">
    <property type="entry name" value="Di-copper center containing domain from catechol oxidase"/>
    <property type="match status" value="1"/>
</dbReference>
<dbReference type="AlphaFoldDB" id="A0A4U8UZH0"/>
<dbReference type="InterPro" id="IPR050316">
    <property type="entry name" value="Tyrosinase/Hemocyanin"/>
</dbReference>
<protein>
    <recommendedName>
        <fullName evidence="2">Tyrosinase copper-binding domain-containing protein</fullName>
    </recommendedName>
</protein>
<name>A0A4U8UZH0_STECR</name>
<reference evidence="3 4" key="1">
    <citation type="journal article" date="2015" name="Genome Biol.">
        <title>Comparative genomics of Steinernema reveals deeply conserved gene regulatory networks.</title>
        <authorList>
            <person name="Dillman A.R."/>
            <person name="Macchietto M."/>
            <person name="Porter C.F."/>
            <person name="Rogers A."/>
            <person name="Williams B."/>
            <person name="Antoshechkin I."/>
            <person name="Lee M.M."/>
            <person name="Goodwin Z."/>
            <person name="Lu X."/>
            <person name="Lewis E.E."/>
            <person name="Goodrich-Blair H."/>
            <person name="Stock S.P."/>
            <person name="Adams B.J."/>
            <person name="Sternberg P.W."/>
            <person name="Mortazavi A."/>
        </authorList>
    </citation>
    <scope>NUCLEOTIDE SEQUENCE [LARGE SCALE GENOMIC DNA]</scope>
    <source>
        <strain evidence="3 4">ALL</strain>
    </source>
</reference>
<dbReference type="PRINTS" id="PR00092">
    <property type="entry name" value="TYROSINASE"/>
</dbReference>
<dbReference type="Proteomes" id="UP000298663">
    <property type="component" value="Chromosome X"/>
</dbReference>
<dbReference type="PANTHER" id="PTHR11474:SF50">
    <property type="entry name" value="TYROSINASE COPPER-BINDING DOMAIN-CONTAINING PROTEIN"/>
    <property type="match status" value="1"/>
</dbReference>
<dbReference type="Pfam" id="PF00264">
    <property type="entry name" value="Tyrosinase"/>
    <property type="match status" value="1"/>
</dbReference>
<dbReference type="SUPFAM" id="SSF48056">
    <property type="entry name" value="Di-copper centre-containing domain"/>
    <property type="match status" value="1"/>
</dbReference>
<keyword evidence="4" id="KW-1185">Reference proteome</keyword>
<dbReference type="PANTHER" id="PTHR11474">
    <property type="entry name" value="TYROSINASE FAMILY MEMBER"/>
    <property type="match status" value="1"/>
</dbReference>
<evidence type="ECO:0000256" key="1">
    <source>
        <dbReference type="ARBA" id="ARBA00022723"/>
    </source>
</evidence>
<dbReference type="EMBL" id="CM016762">
    <property type="protein sequence ID" value="TMS37557.1"/>
    <property type="molecule type" value="Genomic_DNA"/>
</dbReference>
<comment type="caution">
    <text evidence="3">The sequence shown here is derived from an EMBL/GenBank/DDBJ whole genome shotgun (WGS) entry which is preliminary data.</text>
</comment>
<gene>
    <name evidence="3" type="ORF">L596_004462</name>
</gene>
<evidence type="ECO:0000313" key="4">
    <source>
        <dbReference type="Proteomes" id="UP000298663"/>
    </source>
</evidence>
<sequence>MLPSLILGRLRSRRSAMRRKRGNILALFLPLVLLLPSAITKQYVLKYKEHLNGKEYTTEYVQPFFKVHHEPHHKIPVVLHNNQEIKHLLKPIFKAAEEHPEHAKPGHRKKSFFGTHILPLLDIKSYMEPKWPKPFDQYVHCMDIPCSCSYYEGTVINGTCVLPSGKVFGKALRKDFRLYTPEEKRKFEGALNEMKKTGLYNEIGKMHKLGGIHSGPAFLPWHRELIKRLEMAFRKFYPDLGLPYWDSTLDENLPDLKDSVWFSDDLMGDTNATGYVVTGKYAFWKTLENKDAILRLLGKEPDGEFFNDARIDWLVNQDEIDRVLAYTQPLESCLNYTLDDRFIEYSHDYVHYYINGDMFTKYGSSNDPIFFMHHAFIDLVWEEWRQKRQTRTQRENDYPTDRYECSPPYHFRDADMPLLSPYRNIDGCSNKYTDNMFEFAPRPTCTNLDRNCRSEYLFCDYLTNGEPKCSAKVKIGGNCSGFEPFKDACYKGKCVKGRCVTDEQFKKIEKKGKYM</sequence>
<keyword evidence="1" id="KW-0479">Metal-binding</keyword>
<evidence type="ECO:0000313" key="3">
    <source>
        <dbReference type="EMBL" id="TMS37557.1"/>
    </source>
</evidence>
<dbReference type="InterPro" id="IPR002227">
    <property type="entry name" value="Tyrosinase_Cu-bd"/>
</dbReference>
<dbReference type="OrthoDB" id="6132182at2759"/>
<proteinExistence type="predicted"/>
<dbReference type="GO" id="GO:0046872">
    <property type="term" value="F:metal ion binding"/>
    <property type="evidence" value="ECO:0007669"/>
    <property type="project" value="UniProtKB-KW"/>
</dbReference>
<reference evidence="3 4" key="2">
    <citation type="journal article" date="2019" name="G3 (Bethesda)">
        <title>Hybrid Assembly of the Genome of the Entomopathogenic Nematode Steinernema carpocapsae Identifies the X-Chromosome.</title>
        <authorList>
            <person name="Serra L."/>
            <person name="Macchietto M."/>
            <person name="Macias-Munoz A."/>
            <person name="McGill C.J."/>
            <person name="Rodriguez I.M."/>
            <person name="Rodriguez B."/>
            <person name="Murad R."/>
            <person name="Mortazavi A."/>
        </authorList>
    </citation>
    <scope>NUCLEOTIDE SEQUENCE [LARGE SCALE GENOMIC DNA]</scope>
    <source>
        <strain evidence="3 4">ALL</strain>
    </source>
</reference>
<feature type="domain" description="Tyrosinase copper-binding" evidence="2">
    <location>
        <begin position="367"/>
        <end position="378"/>
    </location>
</feature>
<dbReference type="InterPro" id="IPR008922">
    <property type="entry name" value="Di-copper_centre_dom_sf"/>
</dbReference>